<sequence>MSCLCLCRAATSRAAPAGWSAGAAGGCGGGPPVSGGRPPASGGGPPATGGRPPATGGGRPATGGGPPAGGGGPLGNHSNCNQSSSCRYPGYAPSKMLITDPNAVEAYTRKLKQTLIYVNDESYCSCRDTFWVESFNHYLLTYLHKRIHFGTTTFRMRMNIAVMIGPNEPVEEVSICEVLDDEVDEDIFLDGDGVDELDDEQEDY</sequence>
<feature type="region of interest" description="Disordered" evidence="1">
    <location>
        <begin position="34"/>
        <end position="76"/>
    </location>
</feature>
<accession>A0A1X7V110</accession>
<name>A0A1X7V110_AMPQE</name>
<protein>
    <submittedName>
        <fullName evidence="2">Uncharacterized protein</fullName>
    </submittedName>
</protein>
<reference evidence="2" key="1">
    <citation type="submission" date="2017-05" db="UniProtKB">
        <authorList>
            <consortium name="EnsemblMetazoa"/>
        </authorList>
    </citation>
    <scope>IDENTIFICATION</scope>
</reference>
<dbReference type="OrthoDB" id="5977315at2759"/>
<dbReference type="AlphaFoldDB" id="A0A1X7V110"/>
<dbReference type="InParanoid" id="A0A1X7V110"/>
<organism evidence="2">
    <name type="scientific">Amphimedon queenslandica</name>
    <name type="common">Sponge</name>
    <dbReference type="NCBI Taxonomy" id="400682"/>
    <lineage>
        <taxon>Eukaryota</taxon>
        <taxon>Metazoa</taxon>
        <taxon>Porifera</taxon>
        <taxon>Demospongiae</taxon>
        <taxon>Heteroscleromorpha</taxon>
        <taxon>Haplosclerida</taxon>
        <taxon>Niphatidae</taxon>
        <taxon>Amphimedon</taxon>
    </lineage>
</organism>
<proteinExistence type="predicted"/>
<evidence type="ECO:0000256" key="1">
    <source>
        <dbReference type="SAM" id="MobiDB-lite"/>
    </source>
</evidence>
<dbReference type="eggNOG" id="ENOG502SYT9">
    <property type="taxonomic scope" value="Eukaryota"/>
</dbReference>
<feature type="compositionally biased region" description="Gly residues" evidence="1">
    <location>
        <begin position="55"/>
        <end position="74"/>
    </location>
</feature>
<dbReference type="EnsemblMetazoa" id="Aqu2.1.33277_001">
    <property type="protein sequence ID" value="Aqu2.1.33277_001"/>
    <property type="gene ID" value="Aqu2.1.33277"/>
</dbReference>
<evidence type="ECO:0000313" key="2">
    <source>
        <dbReference type="EnsemblMetazoa" id="Aqu2.1.33277_001"/>
    </source>
</evidence>